<accession>A0A392QGW3</accession>
<organism evidence="1 2">
    <name type="scientific">Trifolium medium</name>
    <dbReference type="NCBI Taxonomy" id="97028"/>
    <lineage>
        <taxon>Eukaryota</taxon>
        <taxon>Viridiplantae</taxon>
        <taxon>Streptophyta</taxon>
        <taxon>Embryophyta</taxon>
        <taxon>Tracheophyta</taxon>
        <taxon>Spermatophyta</taxon>
        <taxon>Magnoliopsida</taxon>
        <taxon>eudicotyledons</taxon>
        <taxon>Gunneridae</taxon>
        <taxon>Pentapetalae</taxon>
        <taxon>rosids</taxon>
        <taxon>fabids</taxon>
        <taxon>Fabales</taxon>
        <taxon>Fabaceae</taxon>
        <taxon>Papilionoideae</taxon>
        <taxon>50 kb inversion clade</taxon>
        <taxon>NPAAA clade</taxon>
        <taxon>Hologalegina</taxon>
        <taxon>IRL clade</taxon>
        <taxon>Trifolieae</taxon>
        <taxon>Trifolium</taxon>
    </lineage>
</organism>
<proteinExistence type="predicted"/>
<dbReference type="EMBL" id="LXQA010137081">
    <property type="protein sequence ID" value="MCI23633.1"/>
    <property type="molecule type" value="Genomic_DNA"/>
</dbReference>
<keyword evidence="2" id="KW-1185">Reference proteome</keyword>
<dbReference type="Proteomes" id="UP000265520">
    <property type="component" value="Unassembled WGS sequence"/>
</dbReference>
<evidence type="ECO:0000313" key="2">
    <source>
        <dbReference type="Proteomes" id="UP000265520"/>
    </source>
</evidence>
<protein>
    <submittedName>
        <fullName evidence="1">Uncharacterized protein</fullName>
    </submittedName>
</protein>
<dbReference type="AlphaFoldDB" id="A0A392QGW3"/>
<sequence>EEEARMMVYSAGSGLSAYNAFGTLLSDELYHRVEGIN</sequence>
<feature type="non-terminal residue" evidence="1">
    <location>
        <position position="1"/>
    </location>
</feature>
<comment type="caution">
    <text evidence="1">The sequence shown here is derived from an EMBL/GenBank/DDBJ whole genome shotgun (WGS) entry which is preliminary data.</text>
</comment>
<name>A0A392QGW3_9FABA</name>
<reference evidence="1 2" key="1">
    <citation type="journal article" date="2018" name="Front. Plant Sci.">
        <title>Red Clover (Trifolium pratense) and Zigzag Clover (T. medium) - A Picture of Genomic Similarities and Differences.</title>
        <authorList>
            <person name="Dluhosova J."/>
            <person name="Istvanek J."/>
            <person name="Nedelnik J."/>
            <person name="Repkova J."/>
        </authorList>
    </citation>
    <scope>NUCLEOTIDE SEQUENCE [LARGE SCALE GENOMIC DNA]</scope>
    <source>
        <strain evidence="2">cv. 10/8</strain>
        <tissue evidence="1">Leaf</tissue>
    </source>
</reference>
<evidence type="ECO:0000313" key="1">
    <source>
        <dbReference type="EMBL" id="MCI23633.1"/>
    </source>
</evidence>